<accession>A0ABU0Y1J4</accession>
<comment type="caution">
    <text evidence="1">The sequence shown here is derived from an EMBL/GenBank/DDBJ whole genome shotgun (WGS) entry which is preliminary data.</text>
</comment>
<keyword evidence="2" id="KW-1185">Reference proteome</keyword>
<evidence type="ECO:0000313" key="2">
    <source>
        <dbReference type="Proteomes" id="UP001237592"/>
    </source>
</evidence>
<dbReference type="Proteomes" id="UP001237592">
    <property type="component" value="Unassembled WGS sequence"/>
</dbReference>
<dbReference type="InterPro" id="IPR014729">
    <property type="entry name" value="Rossmann-like_a/b/a_fold"/>
</dbReference>
<dbReference type="EMBL" id="JAVFKP010000010">
    <property type="protein sequence ID" value="MDQ4629690.1"/>
    <property type="molecule type" value="Genomic_DNA"/>
</dbReference>
<proteinExistence type="predicted"/>
<protein>
    <recommendedName>
        <fullName evidence="3">tRNA(Ile)-lysidine synthase TilS/MesJ</fullName>
    </recommendedName>
</protein>
<sequence>MNRELIVVTTHGTSSFDIGEDERVLDALARNHVPWTAVATYLRDPSGAYTLFPCLSETGSSIPPDRQVFAFFQRNIDPFLHTNNTLQVSPPANNEEAVAEYIYANGAAKGGPNILKRLSSNECKLAVRDAVAQTLRDTLSPGDKLVVGVSGGGDSNALLYALSQFDEFPIDIHPVIIEGPGEWNSGVPRARELAQAYNLPLTVVSEEESKAILGASAGGLGITDRFAREFPDDDFEFLGTLIIRRVLTSVAKSLDAKFIATGLNFEDLLGEMFAIMATERRLLPLPARPIGDVTLVYPLWMTPKKIIDGCFPKYSFSNYADRYPGYAEGRNAYYSMAYWMASAFPGLPEKMLRWAAKEGSAGETVFPVDEVLGYETLEPVNWALRERFLRMLRTTA</sequence>
<gene>
    <name evidence="1" type="ORF">RB624_27715</name>
</gene>
<reference evidence="1 2" key="1">
    <citation type="submission" date="2023-08" db="EMBL/GenBank/DDBJ databases">
        <title>Draft genome sequence of Janthinobacterium lividum.</title>
        <authorList>
            <person name="Chun B.H."/>
            <person name="Lee Y."/>
        </authorList>
    </citation>
    <scope>NUCLEOTIDE SEQUENCE [LARGE SCALE GENOMIC DNA]</scope>
    <source>
        <strain evidence="1 2">AMJK</strain>
    </source>
</reference>
<name>A0ABU0Y1J4_9BURK</name>
<evidence type="ECO:0008006" key="3">
    <source>
        <dbReference type="Google" id="ProtNLM"/>
    </source>
</evidence>
<dbReference type="GeneID" id="56943665"/>
<evidence type="ECO:0000313" key="1">
    <source>
        <dbReference type="EMBL" id="MDQ4629690.1"/>
    </source>
</evidence>
<dbReference type="SUPFAM" id="SSF52402">
    <property type="entry name" value="Adenine nucleotide alpha hydrolases-like"/>
    <property type="match status" value="1"/>
</dbReference>
<dbReference type="Gene3D" id="3.40.50.620">
    <property type="entry name" value="HUPs"/>
    <property type="match status" value="1"/>
</dbReference>
<dbReference type="RefSeq" id="WP_139144537.1">
    <property type="nucleotide sequence ID" value="NZ_CP048832.1"/>
</dbReference>
<organism evidence="1 2">
    <name type="scientific">Janthinobacterium lividum</name>
    <dbReference type="NCBI Taxonomy" id="29581"/>
    <lineage>
        <taxon>Bacteria</taxon>
        <taxon>Pseudomonadati</taxon>
        <taxon>Pseudomonadota</taxon>
        <taxon>Betaproteobacteria</taxon>
        <taxon>Burkholderiales</taxon>
        <taxon>Oxalobacteraceae</taxon>
        <taxon>Janthinobacterium</taxon>
    </lineage>
</organism>